<protein>
    <submittedName>
        <fullName evidence="1">Uncharacterized protein</fullName>
    </submittedName>
</protein>
<proteinExistence type="predicted"/>
<dbReference type="EMBL" id="BARU01025115">
    <property type="protein sequence ID" value="GAH57138.1"/>
    <property type="molecule type" value="Genomic_DNA"/>
</dbReference>
<name>X1IHU9_9ZZZZ</name>
<dbReference type="AlphaFoldDB" id="X1IHU9"/>
<comment type="caution">
    <text evidence="1">The sequence shown here is derived from an EMBL/GenBank/DDBJ whole genome shotgun (WGS) entry which is preliminary data.</text>
</comment>
<organism evidence="1">
    <name type="scientific">marine sediment metagenome</name>
    <dbReference type="NCBI Taxonomy" id="412755"/>
    <lineage>
        <taxon>unclassified sequences</taxon>
        <taxon>metagenomes</taxon>
        <taxon>ecological metagenomes</taxon>
    </lineage>
</organism>
<dbReference type="SUPFAM" id="SSF51713">
    <property type="entry name" value="tRNA-guanine transglycosylase"/>
    <property type="match status" value="1"/>
</dbReference>
<gene>
    <name evidence="1" type="ORF">S03H2_40499</name>
</gene>
<feature type="non-terminal residue" evidence="1">
    <location>
        <position position="1"/>
    </location>
</feature>
<dbReference type="GO" id="GO:0006400">
    <property type="term" value="P:tRNA modification"/>
    <property type="evidence" value="ECO:0007669"/>
    <property type="project" value="InterPro"/>
</dbReference>
<dbReference type="InterPro" id="IPR036511">
    <property type="entry name" value="TGT-like_sf"/>
</dbReference>
<accession>X1IHU9</accession>
<reference evidence="1" key="1">
    <citation type="journal article" date="2014" name="Front. Microbiol.">
        <title>High frequency of phylogenetically diverse reductive dehalogenase-homologous genes in deep subseafloor sedimentary metagenomes.</title>
        <authorList>
            <person name="Kawai M."/>
            <person name="Futagami T."/>
            <person name="Toyoda A."/>
            <person name="Takaki Y."/>
            <person name="Nishi S."/>
            <person name="Hori S."/>
            <person name="Arai W."/>
            <person name="Tsubouchi T."/>
            <person name="Morono Y."/>
            <person name="Uchiyama I."/>
            <person name="Ito T."/>
            <person name="Fujiyama A."/>
            <person name="Inagaki F."/>
            <person name="Takami H."/>
        </authorList>
    </citation>
    <scope>NUCLEOTIDE SEQUENCE</scope>
    <source>
        <strain evidence="1">Expedition CK06-06</strain>
    </source>
</reference>
<sequence>HMFGLGLPQYFSLAVACGCDLMDSRLYILNRLNLLSFLFSEDINLDLK</sequence>
<evidence type="ECO:0000313" key="1">
    <source>
        <dbReference type="EMBL" id="GAH57138.1"/>
    </source>
</evidence>